<feature type="binding site" evidence="9">
    <location>
        <position position="174"/>
    </location>
    <ligand>
        <name>FAD</name>
        <dbReference type="ChEBI" id="CHEBI:57692"/>
    </ligand>
</feature>
<evidence type="ECO:0000259" key="10">
    <source>
        <dbReference type="Pfam" id="PF01619"/>
    </source>
</evidence>
<proteinExistence type="predicted"/>
<dbReference type="GO" id="GO:0000166">
    <property type="term" value="F:nucleotide binding"/>
    <property type="evidence" value="ECO:0007669"/>
    <property type="project" value="UniProtKB-KW"/>
</dbReference>
<dbReference type="InterPro" id="IPR015659">
    <property type="entry name" value="Proline_oxidase"/>
</dbReference>
<keyword evidence="4 9" id="KW-0547">Nucleotide-binding</keyword>
<dbReference type="EMBL" id="JACHXK010000002">
    <property type="protein sequence ID" value="MBB3108886.1"/>
    <property type="molecule type" value="Genomic_DNA"/>
</dbReference>
<dbReference type="Gene3D" id="3.20.20.220">
    <property type="match status" value="1"/>
</dbReference>
<keyword evidence="12" id="KW-1185">Reference proteome</keyword>
<dbReference type="PANTHER" id="PTHR13914">
    <property type="entry name" value="PROLINE OXIDASE"/>
    <property type="match status" value="1"/>
</dbReference>
<dbReference type="Pfam" id="PF01619">
    <property type="entry name" value="Pro_dh"/>
    <property type="match status" value="1"/>
</dbReference>
<dbReference type="AlphaFoldDB" id="A0A7W5AV79"/>
<gene>
    <name evidence="11" type="ORF">FHS18_000938</name>
</gene>
<feature type="binding site" evidence="9">
    <location>
        <begin position="198"/>
        <end position="200"/>
    </location>
    <ligand>
        <name>FAD</name>
        <dbReference type="ChEBI" id="CHEBI:57692"/>
    </ligand>
</feature>
<keyword evidence="5 9" id="KW-0274">FAD</keyword>
<dbReference type="PIRSF" id="PIRSF000196">
    <property type="entry name" value="Pro_dehydrog"/>
    <property type="match status" value="1"/>
</dbReference>
<evidence type="ECO:0000313" key="12">
    <source>
        <dbReference type="Proteomes" id="UP000570361"/>
    </source>
</evidence>
<evidence type="ECO:0000313" key="11">
    <source>
        <dbReference type="EMBL" id="MBB3108886.1"/>
    </source>
</evidence>
<comment type="cofactor">
    <cofactor evidence="9">
        <name>FAD</name>
        <dbReference type="ChEBI" id="CHEBI:57692"/>
    </cofactor>
    <text evidence="9">Binds 1 FAD per subunit.</text>
</comment>
<dbReference type="PANTHER" id="PTHR13914:SF0">
    <property type="entry name" value="PROLINE DEHYDROGENASE 1, MITOCHONDRIAL"/>
    <property type="match status" value="1"/>
</dbReference>
<dbReference type="SUPFAM" id="SSF51730">
    <property type="entry name" value="FAD-linked oxidoreductase"/>
    <property type="match status" value="1"/>
</dbReference>
<evidence type="ECO:0000256" key="3">
    <source>
        <dbReference type="ARBA" id="ARBA00022630"/>
    </source>
</evidence>
<reference evidence="11 12" key="1">
    <citation type="submission" date="2020-08" db="EMBL/GenBank/DDBJ databases">
        <title>Genomic Encyclopedia of Type Strains, Phase III (KMG-III): the genomes of soil and plant-associated and newly described type strains.</title>
        <authorList>
            <person name="Whitman W."/>
        </authorList>
    </citation>
    <scope>NUCLEOTIDE SEQUENCE [LARGE SCALE GENOMIC DNA]</scope>
    <source>
        <strain evidence="11 12">CECT 5862</strain>
    </source>
</reference>
<dbReference type="GO" id="GO:0010133">
    <property type="term" value="P:L-proline catabolic process to L-glutamate"/>
    <property type="evidence" value="ECO:0007669"/>
    <property type="project" value="UniProtKB-UniPathway"/>
</dbReference>
<comment type="caution">
    <text evidence="11">The sequence shown here is derived from an EMBL/GenBank/DDBJ whole genome shotgun (WGS) entry which is preliminary data.</text>
</comment>
<feature type="binding site" evidence="9">
    <location>
        <position position="145"/>
    </location>
    <ligand>
        <name>FAD</name>
        <dbReference type="ChEBI" id="CHEBI:57692"/>
    </ligand>
</feature>
<sequence>MLHEDKSIEPLFAETMKSIARRADLKAYVEHNPQLYQLLRRAAARYVTGDDRRDGLEAAASLTAQGYDVSLEYIGENTATEAECEAAVRELSGLIAELAGNRRKARVSFDLSHIGLSLHTDLALRNLLQLAEQAEPAGIELFISMEESAKTDRVLDVYERSVARYPSSIGITLQAQLHRTAADLAQRLPGNSLVRIVKGAYQESEQSALPRSEQLNRRYLELVEHAILQGHRVSIATHDQQIIDTILTRGWLSEGAAEFEMLYGIRTELSRKLKAAGHPVRIYLTYGSEWYLYICHRIAEHPPNLYRAVIDMASGESVDPVNSYAVSRDR</sequence>
<evidence type="ECO:0000256" key="6">
    <source>
        <dbReference type="ARBA" id="ARBA00023002"/>
    </source>
</evidence>
<comment type="pathway">
    <text evidence="1">Amino-acid degradation; L-proline degradation into L-glutamate; L-glutamate from L-proline: step 1/2.</text>
</comment>
<dbReference type="Proteomes" id="UP000570361">
    <property type="component" value="Unassembled WGS sequence"/>
</dbReference>
<dbReference type="InterPro" id="IPR002872">
    <property type="entry name" value="Proline_DH_dom"/>
</dbReference>
<dbReference type="EC" id="1.5.5.2" evidence="2"/>
<dbReference type="UniPathway" id="UPA00261">
    <property type="reaction ID" value="UER00373"/>
</dbReference>
<evidence type="ECO:0000256" key="2">
    <source>
        <dbReference type="ARBA" id="ARBA00012695"/>
    </source>
</evidence>
<keyword evidence="3" id="KW-0285">Flavoprotein</keyword>
<keyword evidence="6 11" id="KW-0560">Oxidoreductase</keyword>
<dbReference type="InterPro" id="IPR008219">
    <property type="entry name" value="PRODH_bac_arc"/>
</dbReference>
<dbReference type="GO" id="GO:0004657">
    <property type="term" value="F:proline dehydrogenase activity"/>
    <property type="evidence" value="ECO:0007669"/>
    <property type="project" value="UniProtKB-EC"/>
</dbReference>
<accession>A0A7W5AV79</accession>
<feature type="binding site" evidence="9">
    <location>
        <begin position="237"/>
        <end position="238"/>
    </location>
    <ligand>
        <name>FAD</name>
        <dbReference type="ChEBI" id="CHEBI:57692"/>
    </ligand>
</feature>
<evidence type="ECO:0000256" key="9">
    <source>
        <dbReference type="PIRSR" id="PIRSR000196-2"/>
    </source>
</evidence>
<evidence type="ECO:0000256" key="4">
    <source>
        <dbReference type="ARBA" id="ARBA00022741"/>
    </source>
</evidence>
<feature type="domain" description="Proline dehydrogenase" evidence="10">
    <location>
        <begin position="57"/>
        <end position="288"/>
    </location>
</feature>
<evidence type="ECO:0000256" key="5">
    <source>
        <dbReference type="ARBA" id="ARBA00022827"/>
    </source>
</evidence>
<protein>
    <recommendedName>
        <fullName evidence="2">proline dehydrogenase</fullName>
        <ecNumber evidence="2">1.5.5.2</ecNumber>
    </recommendedName>
</protein>
<organism evidence="11 12">
    <name type="scientific">Paenibacillus phyllosphaerae</name>
    <dbReference type="NCBI Taxonomy" id="274593"/>
    <lineage>
        <taxon>Bacteria</taxon>
        <taxon>Bacillati</taxon>
        <taxon>Bacillota</taxon>
        <taxon>Bacilli</taxon>
        <taxon>Bacillales</taxon>
        <taxon>Paenibacillaceae</taxon>
        <taxon>Paenibacillus</taxon>
    </lineage>
</organism>
<evidence type="ECO:0000256" key="7">
    <source>
        <dbReference type="ARBA" id="ARBA00023062"/>
    </source>
</evidence>
<evidence type="ECO:0000256" key="8">
    <source>
        <dbReference type="ARBA" id="ARBA00048779"/>
    </source>
</evidence>
<dbReference type="RefSeq" id="WP_343060401.1">
    <property type="nucleotide sequence ID" value="NZ_JACHXK010000002.1"/>
</dbReference>
<evidence type="ECO:0000256" key="1">
    <source>
        <dbReference type="ARBA" id="ARBA00004739"/>
    </source>
</evidence>
<name>A0A7W5AV79_9BACL</name>
<keyword evidence="7" id="KW-0642">Proline metabolism</keyword>
<comment type="catalytic activity">
    <reaction evidence="8">
        <text>L-proline + a quinone = (S)-1-pyrroline-5-carboxylate + a quinol + H(+)</text>
        <dbReference type="Rhea" id="RHEA:23784"/>
        <dbReference type="ChEBI" id="CHEBI:15378"/>
        <dbReference type="ChEBI" id="CHEBI:17388"/>
        <dbReference type="ChEBI" id="CHEBI:24646"/>
        <dbReference type="ChEBI" id="CHEBI:60039"/>
        <dbReference type="ChEBI" id="CHEBI:132124"/>
        <dbReference type="EC" id="1.5.5.2"/>
    </reaction>
</comment>
<dbReference type="InterPro" id="IPR029041">
    <property type="entry name" value="FAD-linked_oxidoreductase-like"/>
</dbReference>